<feature type="transmembrane region" description="Helical" evidence="2">
    <location>
        <begin position="208"/>
        <end position="231"/>
    </location>
</feature>
<dbReference type="EMBL" id="JROU02001249">
    <property type="protein sequence ID" value="OEH76998.1"/>
    <property type="molecule type" value="Genomic_DNA"/>
</dbReference>
<sequence length="644" mass="69721">MAVFGEGGGSPSHSGGLLERSNSAGEGIRSMPNSSPLSPSPILRKSGSLTPAQSASASAAAAAAAAVRSSNGNGRDDDRRREFQRVKTVSFANLENVTDGDLLQGAAAGELPPSLQNDGAVSSPLEAPILCGVELDGGELLVMDDDTDHPSVSEASELEELFALNVNHWMRIRLIPMCLLLLVLTFAMWPLLAWSFDQQTTFDHTSTIGIMFNSAMAVTVVTSIALGFSGFCTATRNYAEHLTSIALLLLVTMWGVWNSMASYLLESQAEHANDFRSTEESTALEACTAMSYLYGLLPVVLIDVVLPSRTKYSWLIHVSFFGTSAASIVIRGSLNPRFIAPSFVRVSGLSGCAVCRVTRVVTYFVLALFLYLGRYAAEMHLRQTFVGWLDTRRRVDRLESDLKRQRSRGGVSTSVEQLVHLVKQMQESNQLALAAAADGLRPDLRSQLQESKTMLQQCLSILCTTTNLYAVNFGPLDNVEHMDIIRSLLNDKNALPKDWVRARDSLPSSLTQSETGPRRESNGEQTRNNSAPAGGKTVVSAGERLPSVPPPQASEKRPLGGAAVCVAEEIPMATGRRAVGGEAGKLLQQGVQLLPLPRSRRGSHAAEETPFSKPPEEGAEKNSTRNSVFSDMLQRPRRVIRRQP</sequence>
<feature type="transmembrane region" description="Helical" evidence="2">
    <location>
        <begin position="346"/>
        <end position="372"/>
    </location>
</feature>
<feature type="compositionally biased region" description="Basic residues" evidence="1">
    <location>
        <begin position="635"/>
        <end position="644"/>
    </location>
</feature>
<accession>A0A1D3D0L5</accession>
<evidence type="ECO:0000256" key="1">
    <source>
        <dbReference type="SAM" id="MobiDB-lite"/>
    </source>
</evidence>
<dbReference type="InParanoid" id="A0A1D3D0L5"/>
<evidence type="ECO:0000256" key="2">
    <source>
        <dbReference type="SAM" id="Phobius"/>
    </source>
</evidence>
<feature type="transmembrane region" description="Helical" evidence="2">
    <location>
        <begin position="314"/>
        <end position="334"/>
    </location>
</feature>
<feature type="region of interest" description="Disordered" evidence="1">
    <location>
        <begin position="1"/>
        <end position="61"/>
    </location>
</feature>
<feature type="transmembrane region" description="Helical" evidence="2">
    <location>
        <begin position="174"/>
        <end position="196"/>
    </location>
</feature>
<keyword evidence="2" id="KW-1133">Transmembrane helix</keyword>
<gene>
    <name evidence="3" type="ORF">cyc_07410</name>
</gene>
<dbReference type="Proteomes" id="UP000095192">
    <property type="component" value="Unassembled WGS sequence"/>
</dbReference>
<keyword evidence="2" id="KW-0472">Membrane</keyword>
<protein>
    <submittedName>
        <fullName evidence="3">3-cyclic nucleotide phosphodiesterase</fullName>
    </submittedName>
</protein>
<feature type="compositionally biased region" description="Polar residues" evidence="1">
    <location>
        <begin position="506"/>
        <end position="515"/>
    </location>
</feature>
<dbReference type="VEuPathDB" id="ToxoDB:cyc_07410"/>
<evidence type="ECO:0000313" key="3">
    <source>
        <dbReference type="EMBL" id="OEH76998.1"/>
    </source>
</evidence>
<keyword evidence="2" id="KW-0812">Transmembrane</keyword>
<feature type="compositionally biased region" description="Gly residues" evidence="1">
    <location>
        <begin position="1"/>
        <end position="10"/>
    </location>
</feature>
<feature type="compositionally biased region" description="Low complexity" evidence="1">
    <location>
        <begin position="52"/>
        <end position="61"/>
    </location>
</feature>
<dbReference type="VEuPathDB" id="ToxoDB:LOC34621057"/>
<proteinExistence type="predicted"/>
<dbReference type="AlphaFoldDB" id="A0A1D3D0L5"/>
<feature type="transmembrane region" description="Helical" evidence="2">
    <location>
        <begin position="238"/>
        <end position="257"/>
    </location>
</feature>
<feature type="region of interest" description="Disordered" evidence="1">
    <location>
        <begin position="592"/>
        <end position="644"/>
    </location>
</feature>
<keyword evidence="4" id="KW-1185">Reference proteome</keyword>
<evidence type="ECO:0000313" key="4">
    <source>
        <dbReference type="Proteomes" id="UP000095192"/>
    </source>
</evidence>
<feature type="compositionally biased region" description="Basic and acidic residues" evidence="1">
    <location>
        <begin position="614"/>
        <end position="623"/>
    </location>
</feature>
<organism evidence="3 4">
    <name type="scientific">Cyclospora cayetanensis</name>
    <dbReference type="NCBI Taxonomy" id="88456"/>
    <lineage>
        <taxon>Eukaryota</taxon>
        <taxon>Sar</taxon>
        <taxon>Alveolata</taxon>
        <taxon>Apicomplexa</taxon>
        <taxon>Conoidasida</taxon>
        <taxon>Coccidia</taxon>
        <taxon>Eucoccidiorida</taxon>
        <taxon>Eimeriorina</taxon>
        <taxon>Eimeriidae</taxon>
        <taxon>Cyclospora</taxon>
    </lineage>
</organism>
<name>A0A1D3D0L5_9EIME</name>
<feature type="compositionally biased region" description="Low complexity" evidence="1">
    <location>
        <begin position="30"/>
        <end position="41"/>
    </location>
</feature>
<reference evidence="3 4" key="1">
    <citation type="journal article" date="2016" name="BMC Genomics">
        <title>Comparative genomics reveals Cyclospora cayetanensis possesses coccidia-like metabolism and invasion components but unique surface antigens.</title>
        <authorList>
            <person name="Liu S."/>
            <person name="Wang L."/>
            <person name="Zheng H."/>
            <person name="Xu Z."/>
            <person name="Roellig D.M."/>
            <person name="Li N."/>
            <person name="Frace M.A."/>
            <person name="Tang K."/>
            <person name="Arrowood M.J."/>
            <person name="Moss D.M."/>
            <person name="Zhang L."/>
            <person name="Feng Y."/>
            <person name="Xiao L."/>
        </authorList>
    </citation>
    <scope>NUCLEOTIDE SEQUENCE [LARGE SCALE GENOMIC DNA]</scope>
    <source>
        <strain evidence="3 4">CHN_HEN01</strain>
    </source>
</reference>
<comment type="caution">
    <text evidence="3">The sequence shown here is derived from an EMBL/GenBank/DDBJ whole genome shotgun (WGS) entry which is preliminary data.</text>
</comment>
<feature type="region of interest" description="Disordered" evidence="1">
    <location>
        <begin position="505"/>
        <end position="560"/>
    </location>
</feature>